<dbReference type="InterPro" id="IPR002182">
    <property type="entry name" value="NB-ARC"/>
</dbReference>
<evidence type="ECO:0000256" key="3">
    <source>
        <dbReference type="ARBA" id="ARBA00022821"/>
    </source>
</evidence>
<dbReference type="SUPFAM" id="SSF52540">
    <property type="entry name" value="P-loop containing nucleoside triphosphate hydrolases"/>
    <property type="match status" value="2"/>
</dbReference>
<dbReference type="Pfam" id="PF01582">
    <property type="entry name" value="TIR"/>
    <property type="match status" value="2"/>
</dbReference>
<evidence type="ECO:0000313" key="6">
    <source>
        <dbReference type="Proteomes" id="UP000824890"/>
    </source>
</evidence>
<keyword evidence="6" id="KW-1185">Reference proteome</keyword>
<dbReference type="InterPro" id="IPR044974">
    <property type="entry name" value="Disease_R_plants"/>
</dbReference>
<dbReference type="Proteomes" id="UP000824890">
    <property type="component" value="Unassembled WGS sequence"/>
</dbReference>
<dbReference type="SUPFAM" id="SSF52200">
    <property type="entry name" value="Toll/Interleukin receptor TIR domain"/>
    <property type="match status" value="2"/>
</dbReference>
<proteinExistence type="predicted"/>
<dbReference type="Pfam" id="PF13855">
    <property type="entry name" value="LRR_8"/>
    <property type="match status" value="1"/>
</dbReference>
<dbReference type="SUPFAM" id="SSF52058">
    <property type="entry name" value="L domain-like"/>
    <property type="match status" value="4"/>
</dbReference>
<dbReference type="InterPro" id="IPR035897">
    <property type="entry name" value="Toll_tir_struct_dom_sf"/>
</dbReference>
<keyword evidence="3" id="KW-0611">Plant defense</keyword>
<dbReference type="SMART" id="SM00369">
    <property type="entry name" value="LRR_TYP"/>
    <property type="match status" value="11"/>
</dbReference>
<dbReference type="Pfam" id="PF13306">
    <property type="entry name" value="LRR_5"/>
    <property type="match status" value="1"/>
</dbReference>
<protein>
    <recommendedName>
        <fullName evidence="4">TIR domain-containing protein</fullName>
    </recommendedName>
</protein>
<dbReference type="Gene3D" id="3.80.10.10">
    <property type="entry name" value="Ribonuclease Inhibitor"/>
    <property type="match status" value="6"/>
</dbReference>
<keyword evidence="2" id="KW-0677">Repeat</keyword>
<dbReference type="InterPro" id="IPR026906">
    <property type="entry name" value="LRR_5"/>
</dbReference>
<dbReference type="PANTHER" id="PTHR11017">
    <property type="entry name" value="LEUCINE-RICH REPEAT-CONTAINING PROTEIN"/>
    <property type="match status" value="1"/>
</dbReference>
<dbReference type="PANTHER" id="PTHR11017:SF316">
    <property type="entry name" value="TIR DOMAIN-CONTAINING PROTEIN"/>
    <property type="match status" value="1"/>
</dbReference>
<evidence type="ECO:0000256" key="2">
    <source>
        <dbReference type="ARBA" id="ARBA00022737"/>
    </source>
</evidence>
<dbReference type="Gene3D" id="1.10.8.430">
    <property type="entry name" value="Helical domain of apoptotic protease-activating factors"/>
    <property type="match status" value="1"/>
</dbReference>
<dbReference type="PROSITE" id="PS51450">
    <property type="entry name" value="LRR"/>
    <property type="match status" value="2"/>
</dbReference>
<dbReference type="SUPFAM" id="SSF46785">
    <property type="entry name" value="Winged helix' DNA-binding domain"/>
    <property type="match status" value="1"/>
</dbReference>
<feature type="domain" description="TIR" evidence="4">
    <location>
        <begin position="1138"/>
        <end position="1306"/>
    </location>
</feature>
<accession>A0ABQ8C3C0</accession>
<dbReference type="InterPro" id="IPR042197">
    <property type="entry name" value="Apaf_helical"/>
</dbReference>
<name>A0ABQ8C3C0_BRANA</name>
<evidence type="ECO:0000313" key="5">
    <source>
        <dbReference type="EMBL" id="KAH0911555.1"/>
    </source>
</evidence>
<dbReference type="Pfam" id="PF23598">
    <property type="entry name" value="LRR_14"/>
    <property type="match status" value="2"/>
</dbReference>
<dbReference type="InterPro" id="IPR027417">
    <property type="entry name" value="P-loop_NTPase"/>
</dbReference>
<feature type="domain" description="TIR" evidence="4">
    <location>
        <begin position="17"/>
        <end position="158"/>
    </location>
</feature>
<organism evidence="5 6">
    <name type="scientific">Brassica napus</name>
    <name type="common">Rape</name>
    <dbReference type="NCBI Taxonomy" id="3708"/>
    <lineage>
        <taxon>Eukaryota</taxon>
        <taxon>Viridiplantae</taxon>
        <taxon>Streptophyta</taxon>
        <taxon>Embryophyta</taxon>
        <taxon>Tracheophyta</taxon>
        <taxon>Spermatophyta</taxon>
        <taxon>Magnoliopsida</taxon>
        <taxon>eudicotyledons</taxon>
        <taxon>Gunneridae</taxon>
        <taxon>Pentapetalae</taxon>
        <taxon>rosids</taxon>
        <taxon>malvids</taxon>
        <taxon>Brassicales</taxon>
        <taxon>Brassicaceae</taxon>
        <taxon>Brassiceae</taxon>
        <taxon>Brassica</taxon>
    </lineage>
</organism>
<comment type="caution">
    <text evidence="5">The sequence shown here is derived from an EMBL/GenBank/DDBJ whole genome shotgun (WGS) entry which is preliminary data.</text>
</comment>
<dbReference type="InterPro" id="IPR055414">
    <property type="entry name" value="LRR_R13L4/SHOC2-like"/>
</dbReference>
<dbReference type="InterPro" id="IPR058192">
    <property type="entry name" value="WHD_ROQ1-like"/>
</dbReference>
<dbReference type="Pfam" id="PF00931">
    <property type="entry name" value="NB-ARC"/>
    <property type="match status" value="1"/>
</dbReference>
<dbReference type="PRINTS" id="PR00364">
    <property type="entry name" value="DISEASERSIST"/>
</dbReference>
<dbReference type="InterPro" id="IPR036390">
    <property type="entry name" value="WH_DNA-bd_sf"/>
</dbReference>
<dbReference type="InterPro" id="IPR003591">
    <property type="entry name" value="Leu-rich_rpt_typical-subtyp"/>
</dbReference>
<dbReference type="SMART" id="SM00255">
    <property type="entry name" value="TIR"/>
    <property type="match status" value="2"/>
</dbReference>
<dbReference type="PROSITE" id="PS50104">
    <property type="entry name" value="TIR"/>
    <property type="match status" value="2"/>
</dbReference>
<dbReference type="SMART" id="SM00367">
    <property type="entry name" value="LRR_CC"/>
    <property type="match status" value="5"/>
</dbReference>
<evidence type="ECO:0000256" key="1">
    <source>
        <dbReference type="ARBA" id="ARBA00022614"/>
    </source>
</evidence>
<dbReference type="InterPro" id="IPR001611">
    <property type="entry name" value="Leu-rich_rpt"/>
</dbReference>
<dbReference type="InterPro" id="IPR006553">
    <property type="entry name" value="Leu-rich_rpt_Cys-con_subtyp"/>
</dbReference>
<dbReference type="Gene3D" id="3.40.50.300">
    <property type="entry name" value="P-loop containing nucleotide triphosphate hydrolases"/>
    <property type="match status" value="1"/>
</dbReference>
<dbReference type="InterPro" id="IPR000157">
    <property type="entry name" value="TIR_dom"/>
</dbReference>
<dbReference type="Pfam" id="PF23282">
    <property type="entry name" value="WHD_ROQ1"/>
    <property type="match status" value="1"/>
</dbReference>
<dbReference type="Gene3D" id="3.40.50.10140">
    <property type="entry name" value="Toll/interleukin-1 receptor homology (TIR) domain"/>
    <property type="match status" value="2"/>
</dbReference>
<dbReference type="InterPro" id="IPR032675">
    <property type="entry name" value="LRR_dom_sf"/>
</dbReference>
<dbReference type="EMBL" id="JAGKQM010000009">
    <property type="protein sequence ID" value="KAH0911555.1"/>
    <property type="molecule type" value="Genomic_DNA"/>
</dbReference>
<evidence type="ECO:0000259" key="4">
    <source>
        <dbReference type="PROSITE" id="PS50104"/>
    </source>
</evidence>
<gene>
    <name evidence="5" type="ORF">HID58_034876</name>
</gene>
<sequence>MNQMMKTGAVSDPRSRLKWDIFLSFQRDRNHSFTDRLYEALIKAHVRVRNGDVGRKDQKLGPSLVDAMEDSVAFIFILSPDYAKSRWCLDELAKLCDLRASLGRPILPIFYEVCFLRINLLIFISYDSTSFATSKKPVEDSVDDEMIGLLVKRVLSEVSNTPENVGDYTVGLESRVDDLINLVDVKSTSDVQILGLHGMGGIGKTTLAKAFYNKIVADFEYRVFISNGTSSIQGIVLDFKKKLATDPSAVALGNLHDNPGIRTVFSYLKNKFVGFPAEEKPKSSENTIPVEPFVPMTKLRLLQINHVELAGNLERLPSELKWIQWRGCPLKEVPLNLLARQLAVLDLAESAIRRIQSLHIEGVDGNLKVVNLRGCHSLEAVPDLSNHKSLEKLVFERCMRLVEVPSSVGNLRTLLHLDFRNCPNLTEFLVDVSGLKSLEKLYLSGCSNLSVLPENIGLMPCLKELFLDATAVKKLPDSIFRLENLQKLSLKSCRSIQELPMCIGTLTSLEELDLSSTSLQSLPSSIGDLKNLQKLSLMHCASLPKIPDTIKELKSLKKLFIYGSAVEELPLSLGSLPCLTDFSAGECKLLKHVPSSIGGLNSLLELELDWTPIETLPAEIGDLHFIQKLGLRNCKSLKALPESIGNMDTLHSLFLTGANIEKLPETFGKLENLVSLQMDNCKMIKRLPESFGDLKSLHGLYMKETSVVELPESFGNLSNLRVLKILKKPLFRSSPGTSEEPSFVEVPNSFSNLLSLEEIDARGWGIWGKVPDDLGKLSSLKKLELENNYFHSLPSSLEGLWNLKLFTLYDCQELKCLPPLPWKLEKLNLANCFALESIADLSKLEILEELNLTNCGKVDDVPGLEHLKALKRLYMSGCNSRFSVAVKKRLSKASLKMMRNLSLPGNRIPDWFSQGPLTFSPQPNRELRGVILAVVVALNQDCIDDYQLPDVMEVQAQILELDSPLYTHTLHLSGVPRTSDDQLHICRYPTLHPMVWTFRDGYTIQVVKREPPIKQGVELKMHGIHLVYEGDDDFKGEEHVLNETQLTVKPAQKVNQLDTRNRWFSTSVSLLLLLMMHGIHLVYEGDDDFKGEEHVLNETQLTVSQKLANFFRSFEEGEASSERSSEMEAAVLSKPHRLKYDFFLSFRGEDTRHTVVKRLYDALHVKEKALIFRDNEGMERGQAIYSSLVAGIEDSAASLVVFSPRYADSHWCLDELATLCDVSSSLDRPMIPIFYKVDPSHVRKQSGRFVEDFETHAEKFKDKEIEIQRWRGAMKIVGNLPGFIYREGEKEDEMIGLVVKRVLAEENNTPEKVGEYTVGLDYHSLRKDKPPGSLLQLSEKIVETTGFLPLAVEVFGSLLYDKKEEKEWLVQLEKLKSTKLHNLQGVLKVSIESLDDEEKKVFLDTACLFLKMDMTKEEIVDVLKGCGFNAEAVLKALRQKSLVKFLADNTLWMHDQIKDMGMQMVVKESPEDPGKRSRLWDRGEIMNNMKGTPSIRGIVLNFKKKSMRLDDDPGTSSILKPTSTENTIPVEHFVPMKKLRLLQINHVELQGNLELLPSDLKWIQWRGCPLKDVPASFLSRQLAVLDLSESGIRRFQSFQPKIVGLQVEGNLKVVNLRGCDSLEAIPDLSNHKSLEKLVFEGCKLLVEVPSSVGNLRSLLHLDLRNCPNLTEFLVDVSGLKSLEKLYLSGCSSLSKLHVMHCASLSKIPDTINKLASLQELIIDGSAVEELPLSLKPESLSKIPDTINKLASLQELIIDGSAVEELPLSLKPVSLPCLAKFSAGGCKSLKQVPSSVGWLNSLLQLKLDSTPITTLPEEISQLRFIQKVELRNCLSLKSLPNKIGDMDTLHSLYLEGSNIEELPENFGNLENLVLLQMNKCKNLKKLPNSFGGLKSLCHLYMEETLVMELPESFGNLSNLRILNLGNNKFHSLPSSFKGLSSLKELSLCDCQELTCVPPLPCNLEKLNLANCCSLESISDLSELTMLHELNLTNCGKVDDIPGLEHLTALKRLHMSGCNFQVHR</sequence>
<reference evidence="5 6" key="1">
    <citation type="submission" date="2021-05" db="EMBL/GenBank/DDBJ databases">
        <title>Genome Assembly of Synthetic Allotetraploid Brassica napus Reveals Homoeologous Exchanges between Subgenomes.</title>
        <authorList>
            <person name="Davis J.T."/>
        </authorList>
    </citation>
    <scope>NUCLEOTIDE SEQUENCE [LARGE SCALE GENOMIC DNA]</scope>
    <source>
        <strain evidence="6">cv. Da-Ae</strain>
        <tissue evidence="5">Seedling</tissue>
    </source>
</reference>
<keyword evidence="1" id="KW-0433">Leucine-rich repeat</keyword>